<proteinExistence type="predicted"/>
<name>A0ABP5YKF1_9ACTN</name>
<evidence type="ECO:0000256" key="1">
    <source>
        <dbReference type="SAM" id="MobiDB-lite"/>
    </source>
</evidence>
<evidence type="ECO:0000313" key="3">
    <source>
        <dbReference type="EMBL" id="GAA2482729.1"/>
    </source>
</evidence>
<feature type="compositionally biased region" description="Pro residues" evidence="1">
    <location>
        <begin position="80"/>
        <end position="96"/>
    </location>
</feature>
<reference evidence="4" key="1">
    <citation type="journal article" date="2019" name="Int. J. Syst. Evol. Microbiol.">
        <title>The Global Catalogue of Microorganisms (GCM) 10K type strain sequencing project: providing services to taxonomists for standard genome sequencing and annotation.</title>
        <authorList>
            <consortium name="The Broad Institute Genomics Platform"/>
            <consortium name="The Broad Institute Genome Sequencing Center for Infectious Disease"/>
            <person name="Wu L."/>
            <person name="Ma J."/>
        </authorList>
    </citation>
    <scope>NUCLEOTIDE SEQUENCE [LARGE SCALE GENOMIC DNA]</scope>
    <source>
        <strain evidence="4">JCM 6923</strain>
    </source>
</reference>
<evidence type="ECO:0000256" key="2">
    <source>
        <dbReference type="SAM" id="Phobius"/>
    </source>
</evidence>
<dbReference type="Proteomes" id="UP001501721">
    <property type="component" value="Unassembled WGS sequence"/>
</dbReference>
<sequence length="261" mass="27622">MTPDHGQEDWARAAFARSREAYPSSPAPVNRILTTARARRKRRRAAAVVAAVASAACVVGIGLSVAFLGPQPDAVAPARLPAPPASSPYTPAPSNTPAPSTVTVRVADGTTDGKRWSVALEFHPMPPKGYASPPHGGLDTSLLCQRMYIGGVRIDHQGGPWSDCQSVSGTNDPAPAGEMGLWGLHDKGADGTRLMVANPEPDVAYGLITLTDGHRIKATTVTIPGTTYRAWAAPVPDGQTIAAVDQYDDHHHRLTHDTNWH</sequence>
<evidence type="ECO:0000313" key="4">
    <source>
        <dbReference type="Proteomes" id="UP001501721"/>
    </source>
</evidence>
<protein>
    <submittedName>
        <fullName evidence="3">Uncharacterized protein</fullName>
    </submittedName>
</protein>
<organism evidence="3 4">
    <name type="scientific">Streptomyces graminearus</name>
    <dbReference type="NCBI Taxonomy" id="284030"/>
    <lineage>
        <taxon>Bacteria</taxon>
        <taxon>Bacillati</taxon>
        <taxon>Actinomycetota</taxon>
        <taxon>Actinomycetes</taxon>
        <taxon>Kitasatosporales</taxon>
        <taxon>Streptomycetaceae</taxon>
        <taxon>Streptomyces</taxon>
    </lineage>
</organism>
<keyword evidence="4" id="KW-1185">Reference proteome</keyword>
<accession>A0ABP5YKF1</accession>
<keyword evidence="2" id="KW-0472">Membrane</keyword>
<gene>
    <name evidence="3" type="ORF">GCM10010422_29600</name>
</gene>
<feature type="transmembrane region" description="Helical" evidence="2">
    <location>
        <begin position="45"/>
        <end position="69"/>
    </location>
</feature>
<dbReference type="EMBL" id="BAAATL010000013">
    <property type="protein sequence ID" value="GAA2482729.1"/>
    <property type="molecule type" value="Genomic_DNA"/>
</dbReference>
<feature type="region of interest" description="Disordered" evidence="1">
    <location>
        <begin position="79"/>
        <end position="101"/>
    </location>
</feature>
<comment type="caution">
    <text evidence="3">The sequence shown here is derived from an EMBL/GenBank/DDBJ whole genome shotgun (WGS) entry which is preliminary data.</text>
</comment>
<keyword evidence="2" id="KW-0812">Transmembrane</keyword>
<dbReference type="RefSeq" id="WP_346077622.1">
    <property type="nucleotide sequence ID" value="NZ_BAAATL010000013.1"/>
</dbReference>
<keyword evidence="2" id="KW-1133">Transmembrane helix</keyword>